<evidence type="ECO:0008006" key="3">
    <source>
        <dbReference type="Google" id="ProtNLM"/>
    </source>
</evidence>
<reference evidence="1 2" key="1">
    <citation type="journal article" date="2017" name="ISME J.">
        <title>Energy and carbon metabolisms in a deep terrestrial subsurface fluid microbial community.</title>
        <authorList>
            <person name="Momper L."/>
            <person name="Jungbluth S.P."/>
            <person name="Lee M.D."/>
            <person name="Amend J.P."/>
        </authorList>
    </citation>
    <scope>NUCLEOTIDE SEQUENCE [LARGE SCALE GENOMIC DNA]</scope>
    <source>
        <strain evidence="1">SURF_29</strain>
    </source>
</reference>
<proteinExistence type="predicted"/>
<organism evidence="1 2">
    <name type="scientific">candidate division WS5 bacterium</name>
    <dbReference type="NCBI Taxonomy" id="2093353"/>
    <lineage>
        <taxon>Bacteria</taxon>
        <taxon>candidate division WS5</taxon>
    </lineage>
</organism>
<comment type="caution">
    <text evidence="1">The sequence shown here is derived from an EMBL/GenBank/DDBJ whole genome shotgun (WGS) entry which is preliminary data.</text>
</comment>
<evidence type="ECO:0000313" key="2">
    <source>
        <dbReference type="Proteomes" id="UP000285655"/>
    </source>
</evidence>
<dbReference type="Gene3D" id="3.30.460.40">
    <property type="match status" value="1"/>
</dbReference>
<accession>A0A419DGU4</accession>
<protein>
    <recommendedName>
        <fullName evidence="3">Nucleotidyltransferase family protein</fullName>
    </recommendedName>
</protein>
<dbReference type="EMBL" id="QZJW01000002">
    <property type="protein sequence ID" value="RJO62297.1"/>
    <property type="molecule type" value="Genomic_DNA"/>
</dbReference>
<dbReference type="SUPFAM" id="SSF81301">
    <property type="entry name" value="Nucleotidyltransferase"/>
    <property type="match status" value="1"/>
</dbReference>
<name>A0A419DGU4_9BACT</name>
<sequence length="165" mass="19132">MKEKKLNALKWIVGILNENHIPYCIGGGMATYLYGSDRPVNDIDISILGKYFSAIVPLVKNYITAGPKHYKNDKWDCTTLSLNYEGQDIDMTDADTLMMSKKDGTGWIRNKEIYQKYPNVLKNVDDTAVSLMDPRVLLEYKQELDGEHQEFDRKFLEKYIMTNYE</sequence>
<gene>
    <name evidence="1" type="ORF">C4544_00425</name>
</gene>
<evidence type="ECO:0000313" key="1">
    <source>
        <dbReference type="EMBL" id="RJO62297.1"/>
    </source>
</evidence>
<dbReference type="Proteomes" id="UP000285655">
    <property type="component" value="Unassembled WGS sequence"/>
</dbReference>
<dbReference type="AlphaFoldDB" id="A0A419DGU4"/>
<dbReference type="InterPro" id="IPR043519">
    <property type="entry name" value="NT_sf"/>
</dbReference>